<reference evidence="2 3" key="1">
    <citation type="submission" date="2016-03" db="EMBL/GenBank/DDBJ databases">
        <authorList>
            <person name="Sant'Anna F.H."/>
            <person name="Ambrosini A."/>
            <person name="Souza R."/>
            <person name="Bach E."/>
            <person name="Fernandes G."/>
            <person name="Balsanelli E."/>
            <person name="Baura V.A."/>
            <person name="Souza E.M."/>
            <person name="Passaglia L."/>
        </authorList>
    </citation>
    <scope>NUCLEOTIDE SEQUENCE [LARGE SCALE GENOMIC DNA]</scope>
    <source>
        <strain evidence="2 3">P26E</strain>
    </source>
</reference>
<dbReference type="InterPro" id="IPR025699">
    <property type="entry name" value="ABC2_memb-like"/>
</dbReference>
<gene>
    <name evidence="2" type="ORF">A3844_29590</name>
</gene>
<dbReference type="Proteomes" id="UP000186058">
    <property type="component" value="Unassembled WGS sequence"/>
</dbReference>
<evidence type="ECO:0000256" key="1">
    <source>
        <dbReference type="SAM" id="Phobius"/>
    </source>
</evidence>
<comment type="caution">
    <text evidence="2">The sequence shown here is derived from an EMBL/GenBank/DDBJ whole genome shotgun (WGS) entry which is preliminary data.</text>
</comment>
<dbReference type="EMBL" id="LVWI01000103">
    <property type="protein sequence ID" value="OKP77578.1"/>
    <property type="molecule type" value="Genomic_DNA"/>
</dbReference>
<feature type="transmembrane region" description="Helical" evidence="1">
    <location>
        <begin position="116"/>
        <end position="137"/>
    </location>
</feature>
<evidence type="ECO:0000313" key="2">
    <source>
        <dbReference type="EMBL" id="OKP77578.1"/>
    </source>
</evidence>
<proteinExistence type="predicted"/>
<sequence>MRNSIYLIRKDFFLVRKFLLLLIPYYIIIGFTNVDAYSVFALLPAMLILLNACAMDVLDNNQRFQISLPVPRHQLVLAKYLSLIPYAIISLICTLLLYLSGVLSGQISEPVAWRELLLTIATFPVLAAFYLPLYFWLGQKGMQIVNFAFIMLIMLNITATSHLAKRFPALLDWIHPQTSSHILLWAIGGVAYIFLLYCSYLISLRIFVKKDI</sequence>
<keyword evidence="1" id="KW-1133">Transmembrane helix</keyword>
<dbReference type="PANTHER" id="PTHR41309">
    <property type="entry name" value="MEMBRANE PROTEIN-RELATED"/>
    <property type="match status" value="1"/>
</dbReference>
<dbReference type="PANTHER" id="PTHR41309:SF2">
    <property type="entry name" value="MEMBRANE PROTEIN"/>
    <property type="match status" value="1"/>
</dbReference>
<keyword evidence="1" id="KW-0812">Transmembrane</keyword>
<feature type="transmembrane region" description="Helical" evidence="1">
    <location>
        <begin position="184"/>
        <end position="208"/>
    </location>
</feature>
<evidence type="ECO:0000313" key="3">
    <source>
        <dbReference type="Proteomes" id="UP000186058"/>
    </source>
</evidence>
<dbReference type="RefSeq" id="WP_074109433.1">
    <property type="nucleotide sequence ID" value="NZ_LVWI01000103.1"/>
</dbReference>
<evidence type="ECO:0008006" key="4">
    <source>
        <dbReference type="Google" id="ProtNLM"/>
    </source>
</evidence>
<keyword evidence="3" id="KW-1185">Reference proteome</keyword>
<feature type="transmembrane region" description="Helical" evidence="1">
    <location>
        <begin position="12"/>
        <end position="31"/>
    </location>
</feature>
<organism evidence="2 3">
    <name type="scientific">Paenibacillus helianthi</name>
    <dbReference type="NCBI Taxonomy" id="1349432"/>
    <lineage>
        <taxon>Bacteria</taxon>
        <taxon>Bacillati</taxon>
        <taxon>Bacillota</taxon>
        <taxon>Bacilli</taxon>
        <taxon>Bacillales</taxon>
        <taxon>Paenibacillaceae</taxon>
        <taxon>Paenibacillus</taxon>
    </lineage>
</organism>
<feature type="transmembrane region" description="Helical" evidence="1">
    <location>
        <begin position="144"/>
        <end position="164"/>
    </location>
</feature>
<accession>A0ABX3EEE6</accession>
<feature type="transmembrane region" description="Helical" evidence="1">
    <location>
        <begin position="37"/>
        <end position="59"/>
    </location>
</feature>
<keyword evidence="1" id="KW-0472">Membrane</keyword>
<dbReference type="Pfam" id="PF13346">
    <property type="entry name" value="ABC2_membrane_5"/>
    <property type="match status" value="1"/>
</dbReference>
<feature type="transmembrane region" description="Helical" evidence="1">
    <location>
        <begin position="80"/>
        <end position="104"/>
    </location>
</feature>
<name>A0ABX3EEE6_9BACL</name>
<protein>
    <recommendedName>
        <fullName evidence="4">ABC-2 transporter permease</fullName>
    </recommendedName>
</protein>